<evidence type="ECO:0000313" key="2">
    <source>
        <dbReference type="EMBL" id="OGZ70467.1"/>
    </source>
</evidence>
<evidence type="ECO:0000313" key="3">
    <source>
        <dbReference type="Proteomes" id="UP000176308"/>
    </source>
</evidence>
<name>A0A1G2I769_9BACT</name>
<dbReference type="AlphaFoldDB" id="A0A1G2I769"/>
<keyword evidence="1" id="KW-1133">Transmembrane helix</keyword>
<dbReference type="InterPro" id="IPR012902">
    <property type="entry name" value="N_methyl_site"/>
</dbReference>
<protein>
    <recommendedName>
        <fullName evidence="4">Type II secretion system protein J</fullName>
    </recommendedName>
</protein>
<evidence type="ECO:0008006" key="4">
    <source>
        <dbReference type="Google" id="ProtNLM"/>
    </source>
</evidence>
<sequence length="205" mass="22752">MKLSKGFTLIELIVVMALLLFVVGSAVIIFTSISQHQRIILSEQELLNQTSYALERMSKSLRVAKRDLTGDCLQDSFGTKYPGYNYLFTHPTIDGFYTGVKFINQSDNDVCQEFYLDNDDILNPVLKEVKSNGDSIAITSDKFMINSLRFSINGEDGSVNGPIGAGGSNGIQPRITIFLEIQTKGDINPSIKKIQTTVSQRDLNE</sequence>
<dbReference type="InterPro" id="IPR045584">
    <property type="entry name" value="Pilin-like"/>
</dbReference>
<proteinExistence type="predicted"/>
<keyword evidence="1" id="KW-0812">Transmembrane</keyword>
<accession>A0A1G2I769</accession>
<dbReference type="PROSITE" id="PS00409">
    <property type="entry name" value="PROKAR_NTER_METHYL"/>
    <property type="match status" value="1"/>
</dbReference>
<dbReference type="SUPFAM" id="SSF54523">
    <property type="entry name" value="Pili subunits"/>
    <property type="match status" value="1"/>
</dbReference>
<keyword evidence="1" id="KW-0472">Membrane</keyword>
<dbReference type="NCBIfam" id="TIGR02532">
    <property type="entry name" value="IV_pilin_GFxxxE"/>
    <property type="match status" value="1"/>
</dbReference>
<dbReference type="EMBL" id="MHOX01000025">
    <property type="protein sequence ID" value="OGZ70467.1"/>
    <property type="molecule type" value="Genomic_DNA"/>
</dbReference>
<gene>
    <name evidence="2" type="ORF">A2904_01645</name>
</gene>
<organism evidence="2 3">
    <name type="scientific">Candidatus Staskawiczbacteria bacterium RIFCSPLOWO2_01_FULL_33_9</name>
    <dbReference type="NCBI Taxonomy" id="1802211"/>
    <lineage>
        <taxon>Bacteria</taxon>
        <taxon>Candidatus Staskawicziibacteriota</taxon>
    </lineage>
</organism>
<dbReference type="Pfam" id="PF07963">
    <property type="entry name" value="N_methyl"/>
    <property type="match status" value="1"/>
</dbReference>
<reference evidence="2 3" key="1">
    <citation type="journal article" date="2016" name="Nat. Commun.">
        <title>Thousands of microbial genomes shed light on interconnected biogeochemical processes in an aquifer system.</title>
        <authorList>
            <person name="Anantharaman K."/>
            <person name="Brown C.T."/>
            <person name="Hug L.A."/>
            <person name="Sharon I."/>
            <person name="Castelle C.J."/>
            <person name="Probst A.J."/>
            <person name="Thomas B.C."/>
            <person name="Singh A."/>
            <person name="Wilkins M.J."/>
            <person name="Karaoz U."/>
            <person name="Brodie E.L."/>
            <person name="Williams K.H."/>
            <person name="Hubbard S.S."/>
            <person name="Banfield J.F."/>
        </authorList>
    </citation>
    <scope>NUCLEOTIDE SEQUENCE [LARGE SCALE GENOMIC DNA]</scope>
</reference>
<evidence type="ECO:0000256" key="1">
    <source>
        <dbReference type="SAM" id="Phobius"/>
    </source>
</evidence>
<comment type="caution">
    <text evidence="2">The sequence shown here is derived from an EMBL/GenBank/DDBJ whole genome shotgun (WGS) entry which is preliminary data.</text>
</comment>
<dbReference type="Proteomes" id="UP000176308">
    <property type="component" value="Unassembled WGS sequence"/>
</dbReference>
<feature type="transmembrane region" description="Helical" evidence="1">
    <location>
        <begin position="12"/>
        <end position="33"/>
    </location>
</feature>